<dbReference type="InterPro" id="IPR001296">
    <property type="entry name" value="Glyco_trans_1"/>
</dbReference>
<dbReference type="Proteomes" id="UP000190044">
    <property type="component" value="Unassembled WGS sequence"/>
</dbReference>
<dbReference type="PANTHER" id="PTHR12526:SF572">
    <property type="entry name" value="BLL5144 PROTEIN"/>
    <property type="match status" value="1"/>
</dbReference>
<evidence type="ECO:0000259" key="1">
    <source>
        <dbReference type="Pfam" id="PF00534"/>
    </source>
</evidence>
<organism evidence="2 3">
    <name type="scientific">Sphingopyxis flava</name>
    <dbReference type="NCBI Taxonomy" id="1507287"/>
    <lineage>
        <taxon>Bacteria</taxon>
        <taxon>Pseudomonadati</taxon>
        <taxon>Pseudomonadota</taxon>
        <taxon>Alphaproteobacteria</taxon>
        <taxon>Sphingomonadales</taxon>
        <taxon>Sphingomonadaceae</taxon>
        <taxon>Sphingopyxis</taxon>
    </lineage>
</organism>
<dbReference type="Pfam" id="PF00534">
    <property type="entry name" value="Glycos_transf_1"/>
    <property type="match status" value="1"/>
</dbReference>
<dbReference type="EMBL" id="FUYP01000028">
    <property type="protein sequence ID" value="SKB90684.1"/>
    <property type="molecule type" value="Genomic_DNA"/>
</dbReference>
<dbReference type="GO" id="GO:0016757">
    <property type="term" value="F:glycosyltransferase activity"/>
    <property type="evidence" value="ECO:0007669"/>
    <property type="project" value="InterPro"/>
</dbReference>
<evidence type="ECO:0000313" key="2">
    <source>
        <dbReference type="EMBL" id="SKB90684.1"/>
    </source>
</evidence>
<dbReference type="GO" id="GO:0005975">
    <property type="term" value="P:carbohydrate metabolic process"/>
    <property type="evidence" value="ECO:0007669"/>
    <property type="project" value="InterPro"/>
</dbReference>
<accession>A0A1T5F391</accession>
<dbReference type="InterPro" id="IPR008928">
    <property type="entry name" value="6-hairpin_glycosidase_sf"/>
</dbReference>
<protein>
    <submittedName>
        <fullName evidence="2">Glycosyltransferase involved in cell wall bisynthesis</fullName>
    </submittedName>
</protein>
<keyword evidence="3" id="KW-1185">Reference proteome</keyword>
<dbReference type="OrthoDB" id="9765330at2"/>
<dbReference type="AlphaFoldDB" id="A0A1T5F391"/>
<dbReference type="SUPFAM" id="SSF48208">
    <property type="entry name" value="Six-hairpin glycosidases"/>
    <property type="match status" value="1"/>
</dbReference>
<proteinExistence type="predicted"/>
<feature type="domain" description="Glycosyl transferase family 1" evidence="1">
    <location>
        <begin position="212"/>
        <end position="386"/>
    </location>
</feature>
<gene>
    <name evidence="2" type="ORF">SAMN06295937_10287</name>
</gene>
<keyword evidence="2" id="KW-0808">Transferase</keyword>
<dbReference type="Gene3D" id="3.40.50.2000">
    <property type="entry name" value="Glycogen Phosphorylase B"/>
    <property type="match status" value="2"/>
</dbReference>
<evidence type="ECO:0000313" key="3">
    <source>
        <dbReference type="Proteomes" id="UP000190044"/>
    </source>
</evidence>
<dbReference type="CDD" id="cd03822">
    <property type="entry name" value="GT4_mannosyltransferase-like"/>
    <property type="match status" value="1"/>
</dbReference>
<sequence>MKYDVEDRFFPHYADAEVGPTLSSFSSSPPLTRRIALVGCFRPRRCGIATYTADIFDHLTCEHPDIGIDVYALRAHPADPRDTDVACVIEAEDPASYRAAAHAINRSGVDAVWIQHEFGIFGGIAGAMLLDLVERIAAPLIVTFHTVLASPSAEQRRIMDGLVARASRLMVMSDYGRQVLIETYGASADAVTLIEHGTPVRPFCEKSPLRTELGIGDRPILSTFGLLGPGKGLETAIRALPAIAERHPDILYRIVGATHPNLIAAEGEAYRESLQALAEDLGVGANIGWDNRFLETEELLDQIELCDIYLAPYPNLAQVTSGTLSYAVALGRAVISTPFVHARELLSNDVGLLVPQGDSMAIADAVLGLLESADKRRALQRRAYERGRRTAWPQIVDQCAALLDMAIMEPPRISATRRTAPSLSGVADMCDDVGILQHGRGVVPDRDHGYCIDDVARALILVNSLGGQIASEWESRAICFAAFIQHAWNPDEGAFRNFMSYDRRWLEDRGSDDSNGRAIWALGHCAARARSNELAGWARDWFDRSACAVAEVRSPRAVAFAMLGAAEVLGRFPSDAAASEILGCGAAYLEKLRSHSARDDWDWFEPTLAYDNARLSEALLRAGTLLKVAAWKEAGLKTLGWLCEQQTAATGCFRPVGSEGFGRSHDLLPFDQQPLEAWATIAACGAALAARHDERWRRYAEAAWYWFFGANDRGEALASTETGRCHDGLTPRGINRNVGAESTLAFHLAYQAMDALIWPRGARKDVGFVHADMQT</sequence>
<dbReference type="PANTHER" id="PTHR12526">
    <property type="entry name" value="GLYCOSYLTRANSFERASE"/>
    <property type="match status" value="1"/>
</dbReference>
<reference evidence="3" key="1">
    <citation type="submission" date="2017-02" db="EMBL/GenBank/DDBJ databases">
        <authorList>
            <person name="Varghese N."/>
            <person name="Submissions S."/>
        </authorList>
    </citation>
    <scope>NUCLEOTIDE SEQUENCE [LARGE SCALE GENOMIC DNA]</scope>
    <source>
        <strain evidence="3">R11H</strain>
    </source>
</reference>
<dbReference type="SUPFAM" id="SSF53756">
    <property type="entry name" value="UDP-Glycosyltransferase/glycogen phosphorylase"/>
    <property type="match status" value="1"/>
</dbReference>
<name>A0A1T5F391_9SPHN</name>
<dbReference type="RefSeq" id="WP_079639772.1">
    <property type="nucleotide sequence ID" value="NZ_FUYP01000028.1"/>
</dbReference>